<comment type="caution">
    <text evidence="1">The sequence shown here is derived from an EMBL/GenBank/DDBJ whole genome shotgun (WGS) entry which is preliminary data.</text>
</comment>
<accession>A0A9D3VWL4</accession>
<reference evidence="1 2" key="1">
    <citation type="journal article" date="2021" name="Plant Biotechnol. J.">
        <title>Multi-omics assisted identification of the key and species-specific regulatory components of drought-tolerant mechanisms in Gossypium stocksii.</title>
        <authorList>
            <person name="Yu D."/>
            <person name="Ke L."/>
            <person name="Zhang D."/>
            <person name="Wu Y."/>
            <person name="Sun Y."/>
            <person name="Mei J."/>
            <person name="Sun J."/>
            <person name="Sun Y."/>
        </authorList>
    </citation>
    <scope>NUCLEOTIDE SEQUENCE [LARGE SCALE GENOMIC DNA]</scope>
    <source>
        <strain evidence="2">cv. E1</strain>
        <tissue evidence="1">Leaf</tissue>
    </source>
</reference>
<gene>
    <name evidence="1" type="ORF">J1N35_015588</name>
</gene>
<proteinExistence type="predicted"/>
<name>A0A9D3VWL4_9ROSI</name>
<keyword evidence="2" id="KW-1185">Reference proteome</keyword>
<dbReference type="AlphaFoldDB" id="A0A9D3VWL4"/>
<dbReference type="OrthoDB" id="1002389at2759"/>
<sequence length="150" mass="17203">MKKGNTYFRAVNKAFFSLFLLFFWRQLWISGKVKGKTVEFFKRLYGEVAHVLRDTPNFSFPLLNSSEISLLEASVTDEEIKKAMFDMAPLKAPGSDGFHAHFFQSQWDIIGNDVCQWVKNIFDGRPIDQDLNNTLIVLVGPNYLPGPRPI</sequence>
<dbReference type="EMBL" id="JAIQCV010000005">
    <property type="protein sequence ID" value="KAH1098667.1"/>
    <property type="molecule type" value="Genomic_DNA"/>
</dbReference>
<evidence type="ECO:0000313" key="2">
    <source>
        <dbReference type="Proteomes" id="UP000828251"/>
    </source>
</evidence>
<evidence type="ECO:0000313" key="1">
    <source>
        <dbReference type="EMBL" id="KAH1098667.1"/>
    </source>
</evidence>
<protein>
    <submittedName>
        <fullName evidence="1">Uncharacterized protein</fullName>
    </submittedName>
</protein>
<dbReference type="Proteomes" id="UP000828251">
    <property type="component" value="Unassembled WGS sequence"/>
</dbReference>
<organism evidence="1 2">
    <name type="scientific">Gossypium stocksii</name>
    <dbReference type="NCBI Taxonomy" id="47602"/>
    <lineage>
        <taxon>Eukaryota</taxon>
        <taxon>Viridiplantae</taxon>
        <taxon>Streptophyta</taxon>
        <taxon>Embryophyta</taxon>
        <taxon>Tracheophyta</taxon>
        <taxon>Spermatophyta</taxon>
        <taxon>Magnoliopsida</taxon>
        <taxon>eudicotyledons</taxon>
        <taxon>Gunneridae</taxon>
        <taxon>Pentapetalae</taxon>
        <taxon>rosids</taxon>
        <taxon>malvids</taxon>
        <taxon>Malvales</taxon>
        <taxon>Malvaceae</taxon>
        <taxon>Malvoideae</taxon>
        <taxon>Gossypium</taxon>
    </lineage>
</organism>